<gene>
    <name evidence="2" type="ORF">B0I10_11617</name>
</gene>
<proteinExistence type="predicted"/>
<reference evidence="2 3" key="1">
    <citation type="submission" date="2018-06" db="EMBL/GenBank/DDBJ databases">
        <title>Genomic Encyclopedia of Type Strains, Phase III (KMG-III): the genomes of soil and plant-associated and newly described type strains.</title>
        <authorList>
            <person name="Whitman W."/>
        </authorList>
    </citation>
    <scope>NUCLEOTIDE SEQUENCE [LARGE SCALE GENOMIC DNA]</scope>
    <source>
        <strain evidence="2 3">CGMCC 1.12504</strain>
    </source>
</reference>
<organism evidence="2 3">
    <name type="scientific">Flavobacterium lacus</name>
    <dbReference type="NCBI Taxonomy" id="1353778"/>
    <lineage>
        <taxon>Bacteria</taxon>
        <taxon>Pseudomonadati</taxon>
        <taxon>Bacteroidota</taxon>
        <taxon>Flavobacteriia</taxon>
        <taxon>Flavobacteriales</taxon>
        <taxon>Flavobacteriaceae</taxon>
        <taxon>Flavobacterium</taxon>
    </lineage>
</organism>
<evidence type="ECO:0000313" key="2">
    <source>
        <dbReference type="EMBL" id="RAR46614.1"/>
    </source>
</evidence>
<dbReference type="Gene3D" id="3.40.50.2000">
    <property type="entry name" value="Glycogen Phosphorylase B"/>
    <property type="match status" value="1"/>
</dbReference>
<dbReference type="AlphaFoldDB" id="A0A328WRY4"/>
<sequence>MKFKKLVIISHTRHYFSNGKIVGWGATVNEVNFIADYWDEVVHIACFYKSPAANSSLPYLKENIKYVPIPAYGGKKIIDKLLIFVKIPIIIFTILKNLPNATEVQLRVPTSMGLFLLPLFSYLIPRRFLFWVKYAGDWGQLNPPLSNRIQRYWLKRNWSKCTVTINGFWKNQPSHCKSFENPCLMDDDIEQGKSIADQKIFVKPYNFCFVGRLDEVKGVSRIINSLRNLPIEDINEIHIIGEGNNLQKYIKESDFLKNKIFFHGAQNKQFVHEQMKKSHFFLLPSYAEGFPKVVAEAACYGVIPIVSDVGSISHYINDENGFLWMVSKTGPGYETVLINAMKSDQNTLQKKSMEIVKLAKLFTFGNYVKKLKFYLDNR</sequence>
<keyword evidence="2" id="KW-0808">Transferase</keyword>
<evidence type="ECO:0000259" key="1">
    <source>
        <dbReference type="Pfam" id="PF00534"/>
    </source>
</evidence>
<dbReference type="GO" id="GO:0016757">
    <property type="term" value="F:glycosyltransferase activity"/>
    <property type="evidence" value="ECO:0007669"/>
    <property type="project" value="InterPro"/>
</dbReference>
<evidence type="ECO:0000313" key="3">
    <source>
        <dbReference type="Proteomes" id="UP000249518"/>
    </source>
</evidence>
<protein>
    <submittedName>
        <fullName evidence="2">Glycosyltransferase involved in cell wall biosynthesis</fullName>
    </submittedName>
</protein>
<dbReference type="EMBL" id="QLSV01000016">
    <property type="protein sequence ID" value="RAR46614.1"/>
    <property type="molecule type" value="Genomic_DNA"/>
</dbReference>
<name>A0A328WRY4_9FLAO</name>
<dbReference type="Proteomes" id="UP000249518">
    <property type="component" value="Unassembled WGS sequence"/>
</dbReference>
<dbReference type="SUPFAM" id="SSF53756">
    <property type="entry name" value="UDP-Glycosyltransferase/glycogen phosphorylase"/>
    <property type="match status" value="1"/>
</dbReference>
<accession>A0A328WRY4</accession>
<keyword evidence="3" id="KW-1185">Reference proteome</keyword>
<comment type="caution">
    <text evidence="2">The sequence shown here is derived from an EMBL/GenBank/DDBJ whole genome shotgun (WGS) entry which is preliminary data.</text>
</comment>
<feature type="domain" description="Glycosyl transferase family 1" evidence="1">
    <location>
        <begin position="195"/>
        <end position="323"/>
    </location>
</feature>
<dbReference type="Pfam" id="PF00534">
    <property type="entry name" value="Glycos_transf_1"/>
    <property type="match status" value="1"/>
</dbReference>
<dbReference type="PANTHER" id="PTHR12526">
    <property type="entry name" value="GLYCOSYLTRANSFERASE"/>
    <property type="match status" value="1"/>
</dbReference>
<dbReference type="InterPro" id="IPR001296">
    <property type="entry name" value="Glyco_trans_1"/>
</dbReference>
<dbReference type="OrthoDB" id="1395864at2"/>
<dbReference type="PANTHER" id="PTHR12526:SF630">
    <property type="entry name" value="GLYCOSYLTRANSFERASE"/>
    <property type="match status" value="1"/>
</dbReference>
<dbReference type="RefSeq" id="WP_112087106.1">
    <property type="nucleotide sequence ID" value="NZ_QLSV01000016.1"/>
</dbReference>
<dbReference type="CDD" id="cd03801">
    <property type="entry name" value="GT4_PimA-like"/>
    <property type="match status" value="1"/>
</dbReference>